<feature type="transmembrane region" description="Helical" evidence="1">
    <location>
        <begin position="248"/>
        <end position="275"/>
    </location>
</feature>
<dbReference type="SUPFAM" id="SSF103473">
    <property type="entry name" value="MFS general substrate transporter"/>
    <property type="match status" value="1"/>
</dbReference>
<dbReference type="GO" id="GO:0008643">
    <property type="term" value="P:carbohydrate transport"/>
    <property type="evidence" value="ECO:0007669"/>
    <property type="project" value="InterPro"/>
</dbReference>
<gene>
    <name evidence="2" type="ORF">DS079_05370</name>
</gene>
<keyword evidence="1" id="KW-0812">Transmembrane</keyword>
<feature type="transmembrane region" description="Helical" evidence="1">
    <location>
        <begin position="131"/>
        <end position="155"/>
    </location>
</feature>
<feature type="transmembrane region" description="Helical" evidence="1">
    <location>
        <begin position="35"/>
        <end position="58"/>
    </location>
</feature>
<evidence type="ECO:0000313" key="2">
    <source>
        <dbReference type="EMBL" id="RRR19673.1"/>
    </source>
</evidence>
<dbReference type="InterPro" id="IPR039672">
    <property type="entry name" value="MFS_2"/>
</dbReference>
<dbReference type="Pfam" id="PF13347">
    <property type="entry name" value="MFS_2"/>
    <property type="match status" value="1"/>
</dbReference>
<dbReference type="GO" id="GO:0005886">
    <property type="term" value="C:plasma membrane"/>
    <property type="evidence" value="ECO:0007669"/>
    <property type="project" value="TreeGrafter"/>
</dbReference>
<dbReference type="EMBL" id="QOCI01000002">
    <property type="protein sequence ID" value="RRR19673.1"/>
    <property type="molecule type" value="Genomic_DNA"/>
</dbReference>
<protein>
    <submittedName>
        <fullName evidence="2">MFS transporter</fullName>
    </submittedName>
</protein>
<keyword evidence="1" id="KW-1133">Transmembrane helix</keyword>
<feature type="transmembrane region" description="Helical" evidence="1">
    <location>
        <begin position="209"/>
        <end position="227"/>
    </location>
</feature>
<dbReference type="AlphaFoldDB" id="A0A426SNB4"/>
<reference evidence="2 3" key="1">
    <citation type="submission" date="2018-07" db="EMBL/GenBank/DDBJ databases">
        <title>Brachybacteriurn paraconglorneratum KCTC 9916.</title>
        <authorList>
            <person name="Li Y."/>
        </authorList>
    </citation>
    <scope>NUCLEOTIDE SEQUENCE [LARGE SCALE GENOMIC DNA]</scope>
    <source>
        <strain evidence="2 3">KCTC 9916</strain>
    </source>
</reference>
<feature type="transmembrane region" description="Helical" evidence="1">
    <location>
        <begin position="287"/>
        <end position="309"/>
    </location>
</feature>
<accession>A0A426SNB4</accession>
<evidence type="ECO:0000313" key="3">
    <source>
        <dbReference type="Proteomes" id="UP000274327"/>
    </source>
</evidence>
<dbReference type="Proteomes" id="UP000274327">
    <property type="component" value="Unassembled WGS sequence"/>
</dbReference>
<feature type="transmembrane region" description="Helical" evidence="1">
    <location>
        <begin position="321"/>
        <end position="338"/>
    </location>
</feature>
<dbReference type="PANTHER" id="PTHR11328">
    <property type="entry name" value="MAJOR FACILITATOR SUPERFAMILY DOMAIN-CONTAINING PROTEIN"/>
    <property type="match status" value="1"/>
</dbReference>
<organism evidence="2 3">
    <name type="scientific">Brachybacterium paraconglomeratum</name>
    <dbReference type="NCBI Taxonomy" id="173362"/>
    <lineage>
        <taxon>Bacteria</taxon>
        <taxon>Bacillati</taxon>
        <taxon>Actinomycetota</taxon>
        <taxon>Actinomycetes</taxon>
        <taxon>Micrococcales</taxon>
        <taxon>Dermabacteraceae</taxon>
        <taxon>Brachybacterium</taxon>
    </lineage>
</organism>
<name>A0A426SNB4_9MICO</name>
<feature type="transmembrane region" description="Helical" evidence="1">
    <location>
        <begin position="176"/>
        <end position="197"/>
    </location>
</feature>
<feature type="transmembrane region" description="Helical" evidence="1">
    <location>
        <begin position="425"/>
        <end position="445"/>
    </location>
</feature>
<dbReference type="GO" id="GO:0015293">
    <property type="term" value="F:symporter activity"/>
    <property type="evidence" value="ECO:0007669"/>
    <property type="project" value="InterPro"/>
</dbReference>
<dbReference type="InterPro" id="IPR036259">
    <property type="entry name" value="MFS_trans_sf"/>
</dbReference>
<evidence type="ECO:0000256" key="1">
    <source>
        <dbReference type="SAM" id="Phobius"/>
    </source>
</evidence>
<keyword evidence="3" id="KW-1185">Reference proteome</keyword>
<proteinExistence type="predicted"/>
<keyword evidence="1" id="KW-0472">Membrane</keyword>
<feature type="transmembrane region" description="Helical" evidence="1">
    <location>
        <begin position="102"/>
        <end position="119"/>
    </location>
</feature>
<sequence length="469" mass="49684">MGQHRPEVEEAAVAAASSNVPLPAPAPVRTPAWRYALGMFGTSIPINLIRGSIVLLYVDILGMDVRAYAAVMAVYAVIDAIDNPVLGHLSDRTRTRLGRRRPWLLLGAPLLAASMIALFSPPGSLDGPGLVAWFALFAILSELFDSMLNANYGALLPELFPEERRRALANVLRQGFQLVAMVISLALTPVLTTSLLGSEEEVGGFSRTAALYAVIAVAAIVVMALGAHEEPNRRQEERPRLLPSLAQILRTPLLWMVALPSLCYGSAVAIVLSGVQLYVRHTLGLPVATAFLVQGVVLLTCAAALFAWLAAVRRLGALRTWRLAFWALTGSFALLYLARDLTTALLAGAVLGIGWAGLLATNDLVVARVVDRDAAVHGLHREGLFLSVTGALGRLSGAVSGLALASLGTFFGYHSGDSPGTDPGQAFRVYPFLLCALGALSAHLVRVPSPERSAAEASADVAVRTGRRA</sequence>
<feature type="transmembrane region" description="Helical" evidence="1">
    <location>
        <begin position="344"/>
        <end position="370"/>
    </location>
</feature>
<comment type="caution">
    <text evidence="2">The sequence shown here is derived from an EMBL/GenBank/DDBJ whole genome shotgun (WGS) entry which is preliminary data.</text>
</comment>
<dbReference type="Gene3D" id="1.20.1250.20">
    <property type="entry name" value="MFS general substrate transporter like domains"/>
    <property type="match status" value="1"/>
</dbReference>
<feature type="transmembrane region" description="Helical" evidence="1">
    <location>
        <begin position="391"/>
        <end position="413"/>
    </location>
</feature>
<dbReference type="PANTHER" id="PTHR11328:SF24">
    <property type="entry name" value="MAJOR FACILITATOR SUPERFAMILY (MFS) PROFILE DOMAIN-CONTAINING PROTEIN"/>
    <property type="match status" value="1"/>
</dbReference>